<dbReference type="CDD" id="cd03449">
    <property type="entry name" value="R_hydratase"/>
    <property type="match status" value="1"/>
</dbReference>
<organism evidence="1 2">
    <name type="scientific">Aliikangiella maris</name>
    <dbReference type="NCBI Taxonomy" id="3162458"/>
    <lineage>
        <taxon>Bacteria</taxon>
        <taxon>Pseudomonadati</taxon>
        <taxon>Pseudomonadota</taxon>
        <taxon>Gammaproteobacteria</taxon>
        <taxon>Oceanospirillales</taxon>
        <taxon>Pleioneaceae</taxon>
        <taxon>Aliikangiella</taxon>
    </lineage>
</organism>
<dbReference type="EMBL" id="JBEVCJ010000019">
    <property type="protein sequence ID" value="MET1256250.1"/>
    <property type="molecule type" value="Genomic_DNA"/>
</dbReference>
<dbReference type="SUPFAM" id="SSF54637">
    <property type="entry name" value="Thioesterase/thiol ester dehydrase-isomerase"/>
    <property type="match status" value="1"/>
</dbReference>
<dbReference type="InterPro" id="IPR029069">
    <property type="entry name" value="HotDog_dom_sf"/>
</dbReference>
<dbReference type="Gene3D" id="3.10.129.10">
    <property type="entry name" value="Hotdog Thioesterase"/>
    <property type="match status" value="1"/>
</dbReference>
<dbReference type="Pfam" id="PF01515">
    <property type="entry name" value="PTA_PTB"/>
    <property type="match status" value="1"/>
</dbReference>
<dbReference type="Proteomes" id="UP001548189">
    <property type="component" value="Unassembled WGS sequence"/>
</dbReference>
<dbReference type="InterPro" id="IPR002505">
    <property type="entry name" value="PTA_PTB"/>
</dbReference>
<dbReference type="PANTHER" id="PTHR43356:SF2">
    <property type="entry name" value="PHOSPHATE ACETYLTRANSFERASE"/>
    <property type="match status" value="1"/>
</dbReference>
<proteinExistence type="predicted"/>
<evidence type="ECO:0000313" key="1">
    <source>
        <dbReference type="EMBL" id="MET1256250.1"/>
    </source>
</evidence>
<dbReference type="InterPro" id="IPR002539">
    <property type="entry name" value="MaoC-like_dom"/>
</dbReference>
<protein>
    <submittedName>
        <fullName evidence="1">Bifunctional enoyl-CoA hydratase/phosphate acetyltransferase</fullName>
    </submittedName>
</protein>
<keyword evidence="2" id="KW-1185">Reference proteome</keyword>
<dbReference type="PANTHER" id="PTHR43356">
    <property type="entry name" value="PHOSPHATE ACETYLTRANSFERASE"/>
    <property type="match status" value="1"/>
</dbReference>
<accession>A0ABV2BWF5</accession>
<dbReference type="NCBIfam" id="NF006045">
    <property type="entry name" value="PRK08190.1"/>
    <property type="match status" value="1"/>
</dbReference>
<evidence type="ECO:0000313" key="2">
    <source>
        <dbReference type="Proteomes" id="UP001548189"/>
    </source>
</evidence>
<reference evidence="1 2" key="1">
    <citation type="submission" date="2024-06" db="EMBL/GenBank/DDBJ databases">
        <authorList>
            <person name="Li F."/>
        </authorList>
    </citation>
    <scope>NUCLEOTIDE SEQUENCE [LARGE SCALE GENOMIC DNA]</scope>
    <source>
        <strain evidence="1 2">GXAS 311</strain>
    </source>
</reference>
<dbReference type="Gene3D" id="3.40.718.10">
    <property type="entry name" value="Isopropylmalate Dehydrogenase"/>
    <property type="match status" value="1"/>
</dbReference>
<dbReference type="SUPFAM" id="SSF53659">
    <property type="entry name" value="Isocitrate/Isopropylmalate dehydrogenase-like"/>
    <property type="match status" value="1"/>
</dbReference>
<dbReference type="Pfam" id="PF01575">
    <property type="entry name" value="MaoC_dehydratas"/>
    <property type="match status" value="1"/>
</dbReference>
<sequence length="465" mass="50284">MTDLIENITFDEIKINDSAAVEHTLTNRDIQLFALVSGDVNPAHLDESFARNEMFHKIIAHGMWGGSLISTVLGTQLPGPGTIYLSQTFKFIKPVAIGDTVTAKVTVIEKNEEKKRLTLECTCLNQLGEKVIIGEAQVIAPTAKIKRKRVKLPIIEFKDEDKHDDHCILQLTKDQTLQPLKIGVVHPADGLSLIGVNEAKNAGLIEPVLIGPENKIRAAAESVDIDLSGFEIVSTPHSHAAAEQSVKMVKEGHLEALMRGKLQTEELMYEVMSKRRGLCTNRHMSHVMMLDLPNYPRPLFVTDGAINISPNLSQKVDIVQNAIDLYVKLGFGLPKVAILSAIETVNEEIPSTLDATALCKMAERGQITEAFLDGPLAFDNAISEESAAIKGIRSQVAGKADILVVPSLEAGNILFKQLALFSGAKMAGIVLGAEVPIVLTSLTSTAAARKASCALALLALRGETE</sequence>
<comment type="caution">
    <text evidence="1">The sequence shown here is derived from an EMBL/GenBank/DDBJ whole genome shotgun (WGS) entry which is preliminary data.</text>
</comment>
<dbReference type="InterPro" id="IPR050500">
    <property type="entry name" value="Phos_Acetyltrans/Butyryltrans"/>
</dbReference>
<gene>
    <name evidence="1" type="ORF">ABVT43_14005</name>
</gene>
<name>A0ABV2BWF5_9GAMM</name>